<keyword evidence="3" id="KW-1185">Reference proteome</keyword>
<dbReference type="Proteomes" id="UP000325780">
    <property type="component" value="Unassembled WGS sequence"/>
</dbReference>
<proteinExistence type="predicted"/>
<keyword evidence="1" id="KW-1133">Transmembrane helix</keyword>
<protein>
    <submittedName>
        <fullName evidence="2">Uncharacterized protein</fullName>
    </submittedName>
</protein>
<keyword evidence="1" id="KW-0812">Transmembrane</keyword>
<reference evidence="2 3" key="1">
    <citation type="submission" date="2019-04" db="EMBL/GenBank/DDBJ databases">
        <title>Friends and foes A comparative genomics study of 23 Aspergillus species from section Flavi.</title>
        <authorList>
            <consortium name="DOE Joint Genome Institute"/>
            <person name="Kjaerbolling I."/>
            <person name="Vesth T."/>
            <person name="Frisvad J.C."/>
            <person name="Nybo J.L."/>
            <person name="Theobald S."/>
            <person name="Kildgaard S."/>
            <person name="Isbrandt T."/>
            <person name="Kuo A."/>
            <person name="Sato A."/>
            <person name="Lyhne E.K."/>
            <person name="Kogle M.E."/>
            <person name="Wiebenga A."/>
            <person name="Kun R.S."/>
            <person name="Lubbers R.J."/>
            <person name="Makela M.R."/>
            <person name="Barry K."/>
            <person name="Chovatia M."/>
            <person name="Clum A."/>
            <person name="Daum C."/>
            <person name="Haridas S."/>
            <person name="He G."/>
            <person name="LaButti K."/>
            <person name="Lipzen A."/>
            <person name="Mondo S."/>
            <person name="Riley R."/>
            <person name="Salamov A."/>
            <person name="Simmons B.A."/>
            <person name="Magnuson J.K."/>
            <person name="Henrissat B."/>
            <person name="Mortensen U.H."/>
            <person name="Larsen T.O."/>
            <person name="Devries R.P."/>
            <person name="Grigoriev I.V."/>
            <person name="Machida M."/>
            <person name="Baker S.E."/>
            <person name="Andersen M.R."/>
        </authorList>
    </citation>
    <scope>NUCLEOTIDE SEQUENCE [LARGE SCALE GENOMIC DNA]</scope>
    <source>
        <strain evidence="2 3">IBT 18842</strain>
    </source>
</reference>
<evidence type="ECO:0000313" key="2">
    <source>
        <dbReference type="EMBL" id="KAE8151237.1"/>
    </source>
</evidence>
<keyword evidence="1" id="KW-0472">Membrane</keyword>
<dbReference type="EMBL" id="ML742075">
    <property type="protein sequence ID" value="KAE8151237.1"/>
    <property type="molecule type" value="Genomic_DNA"/>
</dbReference>
<gene>
    <name evidence="2" type="ORF">BDV25DRAFT_97547</name>
</gene>
<name>A0A5N6TY42_ASPAV</name>
<feature type="transmembrane region" description="Helical" evidence="1">
    <location>
        <begin position="25"/>
        <end position="45"/>
    </location>
</feature>
<organism evidence="2 3">
    <name type="scientific">Aspergillus avenaceus</name>
    <dbReference type="NCBI Taxonomy" id="36643"/>
    <lineage>
        <taxon>Eukaryota</taxon>
        <taxon>Fungi</taxon>
        <taxon>Dikarya</taxon>
        <taxon>Ascomycota</taxon>
        <taxon>Pezizomycotina</taxon>
        <taxon>Eurotiomycetes</taxon>
        <taxon>Eurotiomycetidae</taxon>
        <taxon>Eurotiales</taxon>
        <taxon>Aspergillaceae</taxon>
        <taxon>Aspergillus</taxon>
        <taxon>Aspergillus subgen. Circumdati</taxon>
    </lineage>
</organism>
<evidence type="ECO:0000313" key="3">
    <source>
        <dbReference type="Proteomes" id="UP000325780"/>
    </source>
</evidence>
<evidence type="ECO:0000256" key="1">
    <source>
        <dbReference type="SAM" id="Phobius"/>
    </source>
</evidence>
<accession>A0A5N6TY42</accession>
<dbReference type="AlphaFoldDB" id="A0A5N6TY42"/>
<sequence length="78" mass="9024">MKFITLLQFSRLLFSFSVTEMHVSIPGLSPSFLFYFFFLSSYFSLNSRVLQAAYVHLESYRNVVNACYASTSHPQIPE</sequence>